<keyword evidence="3" id="KW-0067">ATP-binding</keyword>
<keyword evidence="2" id="KW-0547">Nucleotide-binding</keyword>
<gene>
    <name evidence="8" type="ORF">LK12_12385</name>
</gene>
<evidence type="ECO:0000259" key="7">
    <source>
        <dbReference type="PROSITE" id="PS51733"/>
    </source>
</evidence>
<evidence type="ECO:0000256" key="3">
    <source>
        <dbReference type="ARBA" id="ARBA00022840"/>
    </source>
</evidence>
<dbReference type="PROSITE" id="PS51733">
    <property type="entry name" value="BPL_LPL_CATALYTIC"/>
    <property type="match status" value="1"/>
</dbReference>
<dbReference type="AlphaFoldDB" id="A0A0B1ZKK2"/>
<dbReference type="SUPFAM" id="SSF55681">
    <property type="entry name" value="Class II aaRS and biotin synthetases"/>
    <property type="match status" value="1"/>
</dbReference>
<dbReference type="CDD" id="cd16442">
    <property type="entry name" value="BPL"/>
    <property type="match status" value="1"/>
</dbReference>
<dbReference type="SUPFAM" id="SSF50037">
    <property type="entry name" value="C-terminal domain of transcriptional repressors"/>
    <property type="match status" value="1"/>
</dbReference>
<evidence type="ECO:0000256" key="6">
    <source>
        <dbReference type="ARBA" id="ARBA00047846"/>
    </source>
</evidence>
<dbReference type="GO" id="GO:0005524">
    <property type="term" value="F:ATP binding"/>
    <property type="evidence" value="ECO:0007669"/>
    <property type="project" value="UniProtKB-KW"/>
</dbReference>
<comment type="catalytic activity">
    <reaction evidence="6">
        <text>biotin + L-lysyl-[protein] + ATP = N(6)-biotinyl-L-lysyl-[protein] + AMP + diphosphate + H(+)</text>
        <dbReference type="Rhea" id="RHEA:11756"/>
        <dbReference type="Rhea" id="RHEA-COMP:9752"/>
        <dbReference type="Rhea" id="RHEA-COMP:10505"/>
        <dbReference type="ChEBI" id="CHEBI:15378"/>
        <dbReference type="ChEBI" id="CHEBI:29969"/>
        <dbReference type="ChEBI" id="CHEBI:30616"/>
        <dbReference type="ChEBI" id="CHEBI:33019"/>
        <dbReference type="ChEBI" id="CHEBI:57586"/>
        <dbReference type="ChEBI" id="CHEBI:83144"/>
        <dbReference type="ChEBI" id="CHEBI:456215"/>
        <dbReference type="EC" id="6.3.4.15"/>
    </reaction>
</comment>
<dbReference type="NCBIfam" id="TIGR00121">
    <property type="entry name" value="birA_ligase"/>
    <property type="match status" value="1"/>
</dbReference>
<comment type="caution">
    <text evidence="8">The sequence shown here is derived from an EMBL/GenBank/DDBJ whole genome shotgun (WGS) entry which is preliminary data.</text>
</comment>
<evidence type="ECO:0000256" key="2">
    <source>
        <dbReference type="ARBA" id="ARBA00022741"/>
    </source>
</evidence>
<dbReference type="InterPro" id="IPR045864">
    <property type="entry name" value="aa-tRNA-synth_II/BPL/LPL"/>
</dbReference>
<dbReference type="Gene3D" id="2.30.30.100">
    <property type="match status" value="1"/>
</dbReference>
<dbReference type="EC" id="6.3.4.15" evidence="5"/>
<dbReference type="InterPro" id="IPR004408">
    <property type="entry name" value="Biotin_CoA_COase_ligase"/>
</dbReference>
<dbReference type="Proteomes" id="UP000031057">
    <property type="component" value="Unassembled WGS sequence"/>
</dbReference>
<accession>A0A0B1ZKK2</accession>
<evidence type="ECO:0000313" key="8">
    <source>
        <dbReference type="EMBL" id="KHK91595.1"/>
    </source>
</evidence>
<dbReference type="GO" id="GO:0004077">
    <property type="term" value="F:biotin--[biotin carboxyl-carrier protein] ligase activity"/>
    <property type="evidence" value="ECO:0007669"/>
    <property type="project" value="UniProtKB-EC"/>
</dbReference>
<dbReference type="EMBL" id="JTDI01000003">
    <property type="protein sequence ID" value="KHK91595.1"/>
    <property type="molecule type" value="Genomic_DNA"/>
</dbReference>
<dbReference type="PANTHER" id="PTHR12835:SF5">
    <property type="entry name" value="BIOTIN--PROTEIN LIGASE"/>
    <property type="match status" value="1"/>
</dbReference>
<evidence type="ECO:0000256" key="4">
    <source>
        <dbReference type="ARBA" id="ARBA00023267"/>
    </source>
</evidence>
<dbReference type="InterPro" id="IPR008988">
    <property type="entry name" value="Transcriptional_repressor_C"/>
</dbReference>
<keyword evidence="9" id="KW-1185">Reference proteome</keyword>
<evidence type="ECO:0000313" key="9">
    <source>
        <dbReference type="Proteomes" id="UP000031057"/>
    </source>
</evidence>
<organism evidence="8 9">
    <name type="scientific">Novosphingobium malaysiense</name>
    <dbReference type="NCBI Taxonomy" id="1348853"/>
    <lineage>
        <taxon>Bacteria</taxon>
        <taxon>Pseudomonadati</taxon>
        <taxon>Pseudomonadota</taxon>
        <taxon>Alphaproteobacteria</taxon>
        <taxon>Sphingomonadales</taxon>
        <taxon>Sphingomonadaceae</taxon>
        <taxon>Novosphingobium</taxon>
    </lineage>
</organism>
<dbReference type="STRING" id="1348853.LK12_12385"/>
<dbReference type="InterPro" id="IPR004143">
    <property type="entry name" value="BPL_LPL_catalytic"/>
</dbReference>
<dbReference type="PANTHER" id="PTHR12835">
    <property type="entry name" value="BIOTIN PROTEIN LIGASE"/>
    <property type="match status" value="1"/>
</dbReference>
<sequence length="240" mass="25522">MIRIVEETGSTNADLAARLAGGEYLPEGEWLVADRQVEGKGRLGRVWNDGAGNFMGSTIVRLASADPPAQTLALMAGLAVYEALVGYLPERADLRLKWPNDLLLGGAKIAGILLEAVGDLVIVGIGVNLRVAPEVPDRRVAALSDLGVDLGRDMFAQALAVAFDLELHRWRTAGLAPLLRRWQSAAHPKGTRLTVLPPGEEAFEGSFAGLSQDGNLLLDLEDGSRRTIHAGDVLLASAPH</sequence>
<reference evidence="8 9" key="1">
    <citation type="submission" date="2014-10" db="EMBL/GenBank/DDBJ databases">
        <title>Genome sequence of Novosphingobium malaysiense MUSC 273(T).</title>
        <authorList>
            <person name="Lee L.-H."/>
        </authorList>
    </citation>
    <scope>NUCLEOTIDE SEQUENCE [LARGE SCALE GENOMIC DNA]</scope>
    <source>
        <strain evidence="8 9">MUSC 273</strain>
    </source>
</reference>
<dbReference type="OrthoDB" id="9807064at2"/>
<dbReference type="GO" id="GO:0005737">
    <property type="term" value="C:cytoplasm"/>
    <property type="evidence" value="ECO:0007669"/>
    <property type="project" value="TreeGrafter"/>
</dbReference>
<proteinExistence type="predicted"/>
<evidence type="ECO:0000256" key="5">
    <source>
        <dbReference type="ARBA" id="ARBA00024227"/>
    </source>
</evidence>
<dbReference type="Pfam" id="PF02237">
    <property type="entry name" value="BPL_C"/>
    <property type="match status" value="1"/>
</dbReference>
<feature type="domain" description="BPL/LPL catalytic" evidence="7">
    <location>
        <begin position="1"/>
        <end position="171"/>
    </location>
</feature>
<evidence type="ECO:0000256" key="1">
    <source>
        <dbReference type="ARBA" id="ARBA00022598"/>
    </source>
</evidence>
<dbReference type="InterPro" id="IPR003142">
    <property type="entry name" value="BPL_C"/>
</dbReference>
<protein>
    <recommendedName>
        <fullName evidence="5">biotin--[biotin carboxyl-carrier protein] ligase</fullName>
        <ecNumber evidence="5">6.3.4.15</ecNumber>
    </recommendedName>
</protein>
<keyword evidence="4" id="KW-0092">Biotin</keyword>
<dbReference type="Gene3D" id="3.30.930.10">
    <property type="entry name" value="Bira Bifunctional Protein, Domain 2"/>
    <property type="match status" value="1"/>
</dbReference>
<name>A0A0B1ZKK2_9SPHN</name>
<dbReference type="RefSeq" id="WP_039284101.1">
    <property type="nucleotide sequence ID" value="NZ_JTDI01000003.1"/>
</dbReference>
<dbReference type="Pfam" id="PF03099">
    <property type="entry name" value="BPL_LplA_LipB"/>
    <property type="match status" value="1"/>
</dbReference>
<keyword evidence="1 8" id="KW-0436">Ligase</keyword>